<proteinExistence type="predicted"/>
<reference evidence="1" key="1">
    <citation type="submission" date="2023-06" db="EMBL/GenBank/DDBJ databases">
        <authorList>
            <consortium name="Lawrence Berkeley National Laboratory"/>
            <person name="Ahrendt S."/>
            <person name="Sahu N."/>
            <person name="Indic B."/>
            <person name="Wong-Bajracharya J."/>
            <person name="Merenyi Z."/>
            <person name="Ke H.-M."/>
            <person name="Monk M."/>
            <person name="Kocsube S."/>
            <person name="Drula E."/>
            <person name="Lipzen A."/>
            <person name="Balint B."/>
            <person name="Henrissat B."/>
            <person name="Andreopoulos B."/>
            <person name="Martin F.M."/>
            <person name="Harder C.B."/>
            <person name="Rigling D."/>
            <person name="Ford K.L."/>
            <person name="Foster G.D."/>
            <person name="Pangilinan J."/>
            <person name="Papanicolaou A."/>
            <person name="Barry K."/>
            <person name="LaButti K."/>
            <person name="Viragh M."/>
            <person name="Koriabine M."/>
            <person name="Yan M."/>
            <person name="Riley R."/>
            <person name="Champramary S."/>
            <person name="Plett K.L."/>
            <person name="Tsai I.J."/>
            <person name="Slot J."/>
            <person name="Sipos G."/>
            <person name="Plett J."/>
            <person name="Nagy L.G."/>
            <person name="Grigoriev I.V."/>
        </authorList>
    </citation>
    <scope>NUCLEOTIDE SEQUENCE</scope>
    <source>
        <strain evidence="1">ICMP 16352</strain>
    </source>
</reference>
<keyword evidence="2" id="KW-1185">Reference proteome</keyword>
<dbReference type="Proteomes" id="UP001175227">
    <property type="component" value="Unassembled WGS sequence"/>
</dbReference>
<dbReference type="EMBL" id="JAUEPR010000025">
    <property type="protein sequence ID" value="KAK0474829.1"/>
    <property type="molecule type" value="Genomic_DNA"/>
</dbReference>
<protein>
    <submittedName>
        <fullName evidence="1">Uncharacterized protein</fullName>
    </submittedName>
</protein>
<dbReference type="AlphaFoldDB" id="A0AA39P0A8"/>
<accession>A0AA39P0A8</accession>
<gene>
    <name evidence="1" type="ORF">IW261DRAFT_1610385</name>
</gene>
<sequence>MSSIVLPSRGQCIQTTDGIQPCQCLWFLPPESSLLDPDICGLCQHGIHAHADYVSTVVNNYPANQCAAYAQKTRLMQFCTCGAHCFEHVGTYNSYHIPEPWTVLRYFNPDDNVLSPDAITGGYFNNGSSPFSQNTALPSNYSTPIISCDATDIPFTPPYMSSPSPNINSSYPYGDTVIFTPTPQPVVQLAVPQIEAHSHLEVENSYAVQYQDNNFRINVQDPRARFHQNYPYNVAHGTEAWTGQLD</sequence>
<evidence type="ECO:0000313" key="2">
    <source>
        <dbReference type="Proteomes" id="UP001175227"/>
    </source>
</evidence>
<comment type="caution">
    <text evidence="1">The sequence shown here is derived from an EMBL/GenBank/DDBJ whole genome shotgun (WGS) entry which is preliminary data.</text>
</comment>
<name>A0AA39P0A8_9AGAR</name>
<organism evidence="1 2">
    <name type="scientific">Armillaria novae-zelandiae</name>
    <dbReference type="NCBI Taxonomy" id="153914"/>
    <lineage>
        <taxon>Eukaryota</taxon>
        <taxon>Fungi</taxon>
        <taxon>Dikarya</taxon>
        <taxon>Basidiomycota</taxon>
        <taxon>Agaricomycotina</taxon>
        <taxon>Agaricomycetes</taxon>
        <taxon>Agaricomycetidae</taxon>
        <taxon>Agaricales</taxon>
        <taxon>Marasmiineae</taxon>
        <taxon>Physalacriaceae</taxon>
        <taxon>Armillaria</taxon>
    </lineage>
</organism>
<evidence type="ECO:0000313" key="1">
    <source>
        <dbReference type="EMBL" id="KAK0474829.1"/>
    </source>
</evidence>